<evidence type="ECO:0008006" key="5">
    <source>
        <dbReference type="Google" id="ProtNLM"/>
    </source>
</evidence>
<comment type="caution">
    <text evidence="3">The sequence shown here is derived from an EMBL/GenBank/DDBJ whole genome shotgun (WGS) entry which is preliminary data.</text>
</comment>
<dbReference type="EMBL" id="JACAZH010000012">
    <property type="protein sequence ID" value="KAF7353516.1"/>
    <property type="molecule type" value="Genomic_DNA"/>
</dbReference>
<protein>
    <recommendedName>
        <fullName evidence="5">Protein kinase domain-containing protein</fullName>
    </recommendedName>
</protein>
<feature type="transmembrane region" description="Helical" evidence="2">
    <location>
        <begin position="632"/>
        <end position="654"/>
    </location>
</feature>
<keyword evidence="4" id="KW-1185">Reference proteome</keyword>
<dbReference type="AlphaFoldDB" id="A0A8H7CZC5"/>
<reference evidence="3" key="1">
    <citation type="submission" date="2020-05" db="EMBL/GenBank/DDBJ databases">
        <title>Mycena genomes resolve the evolution of fungal bioluminescence.</title>
        <authorList>
            <person name="Tsai I.J."/>
        </authorList>
    </citation>
    <scope>NUCLEOTIDE SEQUENCE</scope>
    <source>
        <strain evidence="3">160909Yilan</strain>
    </source>
</reference>
<feature type="region of interest" description="Disordered" evidence="1">
    <location>
        <begin position="582"/>
        <end position="617"/>
    </location>
</feature>
<evidence type="ECO:0000256" key="2">
    <source>
        <dbReference type="SAM" id="Phobius"/>
    </source>
</evidence>
<evidence type="ECO:0000313" key="3">
    <source>
        <dbReference type="EMBL" id="KAF7353516.1"/>
    </source>
</evidence>
<gene>
    <name evidence="3" type="ORF">MSAN_01541200</name>
</gene>
<accession>A0A8H7CZC5</accession>
<dbReference type="OrthoDB" id="258495at2759"/>
<name>A0A8H7CZC5_9AGAR</name>
<organism evidence="3 4">
    <name type="scientific">Mycena sanguinolenta</name>
    <dbReference type="NCBI Taxonomy" id="230812"/>
    <lineage>
        <taxon>Eukaryota</taxon>
        <taxon>Fungi</taxon>
        <taxon>Dikarya</taxon>
        <taxon>Basidiomycota</taxon>
        <taxon>Agaricomycotina</taxon>
        <taxon>Agaricomycetes</taxon>
        <taxon>Agaricomycetidae</taxon>
        <taxon>Agaricales</taxon>
        <taxon>Marasmiineae</taxon>
        <taxon>Mycenaceae</taxon>
        <taxon>Mycena</taxon>
    </lineage>
</organism>
<dbReference type="Proteomes" id="UP000623467">
    <property type="component" value="Unassembled WGS sequence"/>
</dbReference>
<proteinExistence type="predicted"/>
<keyword evidence="2" id="KW-0812">Transmembrane</keyword>
<evidence type="ECO:0000256" key="1">
    <source>
        <dbReference type="SAM" id="MobiDB-lite"/>
    </source>
</evidence>
<keyword evidence="2" id="KW-1133">Transmembrane helix</keyword>
<sequence>MDDHSQPEPELTCLSACEPESHSSGMFSHSRQFTVMGGTFTNVTKNYAATPSLPSDFRIIPMGDIDLRQEIRVNKLTCSVGYSQLQRGRVRRMHSAKAIIAGQKSRVTVAIYQGSSAEEEWRQDIAKHMSLRHPNIIQICGAASSNGIFATLFNDDLMPLQEIVDRHRDCHFLTVYIYAHCVRTSPPPALHLTCHKNQDFVDALSYLNSAFQRIHSPLDCTKWIRHSTGRLCLCTALTPAYDGLWLDLSPPESPALARRYSLSPGAETIRTFLDSLTLEHYHEICHWNLAQPQSFTLSADTTVKLGVVLRSSGDLLQDSVQIAFLPSVETRIVRNWTISGEGTGEVMTNGWTRFRSGGVFNRSFHFSLFVNRGLFSWLSQANYIFRCLRIVSDLEDYVSLDEFAFELYISETAEDPPNGFLFLCPLEDFGLGSSSFCCPACPAYWSLDPSGIDRLSPEDAMRLGFPSFELTTIAEGSYWDSSVYEGLRRFHEAKGFDPYTQDVARHLGHSLYQLFSERNVPWTYDGEHLNADIDSDCHSCIEDYESEYSPSSARDDPDMPNILLQLFPFIVDAMASHSEEDVHNSAGANCRSENTDISDYEGHDASESTTGAPQAHEIPMVQKDIPEPTLSWSLKCLMATQLALILFLALSWVYNHISVSFSLVL</sequence>
<keyword evidence="2" id="KW-0472">Membrane</keyword>
<evidence type="ECO:0000313" key="4">
    <source>
        <dbReference type="Proteomes" id="UP000623467"/>
    </source>
</evidence>